<reference evidence="2" key="1">
    <citation type="submission" date="2018-06" db="EMBL/GenBank/DDBJ databases">
        <authorList>
            <person name="Zhirakovskaya E."/>
        </authorList>
    </citation>
    <scope>NUCLEOTIDE SEQUENCE</scope>
</reference>
<keyword evidence="1" id="KW-0812">Transmembrane</keyword>
<dbReference type="EMBL" id="UOEK01000487">
    <property type="protein sequence ID" value="VAW08732.1"/>
    <property type="molecule type" value="Genomic_DNA"/>
</dbReference>
<feature type="transmembrane region" description="Helical" evidence="1">
    <location>
        <begin position="21"/>
        <end position="39"/>
    </location>
</feature>
<protein>
    <submittedName>
        <fullName evidence="2">Uncharacterized protein</fullName>
    </submittedName>
</protein>
<evidence type="ECO:0000256" key="1">
    <source>
        <dbReference type="SAM" id="Phobius"/>
    </source>
</evidence>
<keyword evidence="1" id="KW-1133">Transmembrane helix</keyword>
<dbReference type="AlphaFoldDB" id="A0A3B0T2S1"/>
<accession>A0A3B0T2S1</accession>
<gene>
    <name evidence="2" type="ORF">MNBD_ACTINO02-2458</name>
</gene>
<feature type="transmembrane region" description="Helical" evidence="1">
    <location>
        <begin position="118"/>
        <end position="137"/>
    </location>
</feature>
<name>A0A3B0T2S1_9ZZZZ</name>
<sequence length="138" mass="15177">MSDNETSVFHSPSDAREFLGQIARVWVVWLTLLAILAFAVSPWNWVTGGGLLVLLLFLISPIQQRVDREVPQDGFDETRASLFLGRGTRRDRALRAMLSGSGPMAAALRASGADARWVWLRHIVVVATIAAAVYLLFG</sequence>
<proteinExistence type="predicted"/>
<evidence type="ECO:0000313" key="2">
    <source>
        <dbReference type="EMBL" id="VAW08732.1"/>
    </source>
</evidence>
<keyword evidence="1" id="KW-0472">Membrane</keyword>
<organism evidence="2">
    <name type="scientific">hydrothermal vent metagenome</name>
    <dbReference type="NCBI Taxonomy" id="652676"/>
    <lineage>
        <taxon>unclassified sequences</taxon>
        <taxon>metagenomes</taxon>
        <taxon>ecological metagenomes</taxon>
    </lineage>
</organism>